<evidence type="ECO:0000259" key="2">
    <source>
        <dbReference type="Pfam" id="PF02541"/>
    </source>
</evidence>
<dbReference type="InterPro" id="IPR050273">
    <property type="entry name" value="GppA/Ppx_hydrolase"/>
</dbReference>
<comment type="similarity">
    <text evidence="1">Belongs to the GppA/Ppx family.</text>
</comment>
<gene>
    <name evidence="3" type="ORF">FRC53_02790</name>
</gene>
<sequence length="312" mass="33291">MRQNQTKKRYGVIDIGSNSIRMMLFDYNGKAQPFANVKKYLRSTRLGHGVDASGNLAETSVARSIDALVELKGIADAEDVEEIYAFGTSAMRDAGNASALTAPVLEKTGIAIDIVDGDTEAKYGFYGVSSCFSGNILIADIGGGSTELICGSSAAGIAWDKSLNIGAVRDTEKFIREDPPRKASIESLEAHVKEQVATLLEAHMLPQDTTLVGIGGTITTCSAMRQHMTVYDESKIHMSTLSAADVADMQTDLAARDLEGRKKIAGLQPRRADIIVAGTSILNAVMRCVDAKQITVCGRDNMEGAAIVHFGL</sequence>
<accession>A0A6L5GR89</accession>
<dbReference type="CDD" id="cd24054">
    <property type="entry name" value="ASKHA_NBD_AaPPX-GppA_MtPPX2-like"/>
    <property type="match status" value="1"/>
</dbReference>
<comment type="caution">
    <text evidence="3">The sequence shown here is derived from an EMBL/GenBank/DDBJ whole genome shotgun (WGS) entry which is preliminary data.</text>
</comment>
<dbReference type="InterPro" id="IPR003695">
    <property type="entry name" value="Ppx_GppA_N"/>
</dbReference>
<dbReference type="InterPro" id="IPR043129">
    <property type="entry name" value="ATPase_NBD"/>
</dbReference>
<dbReference type="SUPFAM" id="SSF53067">
    <property type="entry name" value="Actin-like ATPase domain"/>
    <property type="match status" value="2"/>
</dbReference>
<name>A0A6L5GR89_9FIRM</name>
<evidence type="ECO:0000313" key="4">
    <source>
        <dbReference type="Proteomes" id="UP000473648"/>
    </source>
</evidence>
<dbReference type="EMBL" id="VOGB01000004">
    <property type="protein sequence ID" value="MQM72360.1"/>
    <property type="molecule type" value="Genomic_DNA"/>
</dbReference>
<dbReference type="AlphaFoldDB" id="A0A6L5GR89"/>
<keyword evidence="4" id="KW-1185">Reference proteome</keyword>
<dbReference type="Pfam" id="PF02541">
    <property type="entry name" value="Ppx-GppA"/>
    <property type="match status" value="1"/>
</dbReference>
<protein>
    <submittedName>
        <fullName evidence="3">Ppx/GppA family phosphatase</fullName>
    </submittedName>
</protein>
<dbReference type="Gene3D" id="3.30.420.150">
    <property type="entry name" value="Exopolyphosphatase. Domain 2"/>
    <property type="match status" value="1"/>
</dbReference>
<dbReference type="Proteomes" id="UP000473648">
    <property type="component" value="Unassembled WGS sequence"/>
</dbReference>
<reference evidence="3" key="1">
    <citation type="journal article" date="2020" name="Appl. Environ. Microbiol.">
        <title>Medium-Chain Fatty Acid Synthesis by 'Candidatus Weimeria bifida' gen. nov., sp. nov., and 'Candidatus Pseudoramibacter fermentans' sp. nov.</title>
        <authorList>
            <person name="Scarborough M.J."/>
            <person name="Myers K.S."/>
            <person name="Donohue T.J."/>
            <person name="Noguera D.R."/>
        </authorList>
    </citation>
    <scope>NUCLEOTIDE SEQUENCE</scope>
    <source>
        <strain evidence="3">EUB1.1</strain>
    </source>
</reference>
<organism evidence="3 4">
    <name type="scientific">Candidatus Pseudoramibacter fermentans</name>
    <dbReference type="NCBI Taxonomy" id="2594427"/>
    <lineage>
        <taxon>Bacteria</taxon>
        <taxon>Bacillati</taxon>
        <taxon>Bacillota</taxon>
        <taxon>Clostridia</taxon>
        <taxon>Eubacteriales</taxon>
        <taxon>Eubacteriaceae</taxon>
        <taxon>Pseudoramibacter</taxon>
    </lineage>
</organism>
<evidence type="ECO:0000256" key="1">
    <source>
        <dbReference type="ARBA" id="ARBA00007125"/>
    </source>
</evidence>
<dbReference type="PANTHER" id="PTHR30005:SF0">
    <property type="entry name" value="RETROGRADE REGULATION PROTEIN 2"/>
    <property type="match status" value="1"/>
</dbReference>
<proteinExistence type="inferred from homology"/>
<feature type="domain" description="Ppx/GppA phosphatase N-terminal" evidence="2">
    <location>
        <begin position="34"/>
        <end position="304"/>
    </location>
</feature>
<dbReference type="Gene3D" id="3.30.420.40">
    <property type="match status" value="1"/>
</dbReference>
<dbReference type="PANTHER" id="PTHR30005">
    <property type="entry name" value="EXOPOLYPHOSPHATASE"/>
    <property type="match status" value="1"/>
</dbReference>
<evidence type="ECO:0000313" key="3">
    <source>
        <dbReference type="EMBL" id="MQM72360.1"/>
    </source>
</evidence>